<dbReference type="Gene3D" id="1.10.1200.10">
    <property type="entry name" value="ACP-like"/>
    <property type="match status" value="1"/>
</dbReference>
<keyword evidence="6" id="KW-1185">Reference proteome</keyword>
<comment type="caution">
    <text evidence="5">The sequence shown here is derived from an EMBL/GenBank/DDBJ whole genome shotgun (WGS) entry which is preliminary data.</text>
</comment>
<gene>
    <name evidence="5" type="ORF">HK105_209467</name>
</gene>
<name>A0ABR4MUY2_9FUNG</name>
<dbReference type="PANTHER" id="PTHR45527:SF1">
    <property type="entry name" value="FATTY ACID SYNTHASE"/>
    <property type="match status" value="1"/>
</dbReference>
<feature type="non-terminal residue" evidence="5">
    <location>
        <position position="627"/>
    </location>
</feature>
<accession>A0ABR4MUY2</accession>
<proteinExistence type="predicted"/>
<dbReference type="PROSITE" id="PS00012">
    <property type="entry name" value="PHOSPHOPANTETHEINE"/>
    <property type="match status" value="1"/>
</dbReference>
<dbReference type="EMBL" id="JADGIZ020000193">
    <property type="protein sequence ID" value="KAL2911082.1"/>
    <property type="molecule type" value="Genomic_DNA"/>
</dbReference>
<dbReference type="Gene3D" id="3.30.559.30">
    <property type="entry name" value="Nonribosomal peptide synthetase, condensation domain"/>
    <property type="match status" value="1"/>
</dbReference>
<sequence>MRTTSRTAAAALAATFTKFRRSSDVVPANTPVPTTAPVRNVLDDTTTATAAIAAAAESIRTTSEHSPVDLAQVHAWRELSPSDPICDAVSCIGKASSASLEADLASTGGSSYFAADTSTDGDSFTSIHDGSRLDEGEVASVVSESSFEGGHLVSSLTSEDCDAPKFRSTEIATDHGLTSSAKWHRQRRKNVSMANLSNDDCVNKIDALNAIVVRELGRDIATSGSESFAASGGDSLAAVRLAAKAQEAGIALTAADLLGGRSIQAAFEYAIRRSRATLVWPAARLDMEVVAELASFGIFEDAYPATPLQAGMVAATMQDARAYVNQVALRATRGVSLESLRGALRAVVQHHAILRTSFVSTVAGGIVQIVRASADAAECVAVAAPLAQHLAADKARGFSVADASWIRAALVCDLAGSAQHVVVTIHHALYDGWSLPMIMRDLAAALDGHTLEPRPAFRTVVDFIAAQDAAATEAFWTQQLVGLEPAQPLSLGHSARTDDEDAPLAQACSTPMAELQRAAQRAGVTVAIVLKAAWAATLRKFTRSHDVVFGEVLANRDIAVAGADRIVGPLLNTVPCRVVLDDTVRAVDLVAAVQEQHGVVLSHSHAALVDVQRWAGVQGDGKLFNTL</sequence>
<protein>
    <recommendedName>
        <fullName evidence="4">Carrier domain-containing protein</fullName>
    </recommendedName>
</protein>
<dbReference type="SMART" id="SM00823">
    <property type="entry name" value="PKS_PP"/>
    <property type="match status" value="1"/>
</dbReference>
<keyword evidence="1" id="KW-0596">Phosphopantetheine</keyword>
<organism evidence="5 6">
    <name type="scientific">Polyrhizophydium stewartii</name>
    <dbReference type="NCBI Taxonomy" id="2732419"/>
    <lineage>
        <taxon>Eukaryota</taxon>
        <taxon>Fungi</taxon>
        <taxon>Fungi incertae sedis</taxon>
        <taxon>Chytridiomycota</taxon>
        <taxon>Chytridiomycota incertae sedis</taxon>
        <taxon>Chytridiomycetes</taxon>
        <taxon>Rhizophydiales</taxon>
        <taxon>Rhizophydiales incertae sedis</taxon>
        <taxon>Polyrhizophydium</taxon>
    </lineage>
</organism>
<dbReference type="InterPro" id="IPR009081">
    <property type="entry name" value="PP-bd_ACP"/>
</dbReference>
<dbReference type="InterPro" id="IPR020806">
    <property type="entry name" value="PKS_PP-bd"/>
</dbReference>
<dbReference type="InterPro" id="IPR023213">
    <property type="entry name" value="CAT-like_dom_sf"/>
</dbReference>
<keyword evidence="2" id="KW-0597">Phosphoprotein</keyword>
<dbReference type="PROSITE" id="PS50075">
    <property type="entry name" value="CARRIER"/>
    <property type="match status" value="1"/>
</dbReference>
<dbReference type="Pfam" id="PF00668">
    <property type="entry name" value="Condensation"/>
    <property type="match status" value="1"/>
</dbReference>
<dbReference type="InterPro" id="IPR006162">
    <property type="entry name" value="Ppantetheine_attach_site"/>
</dbReference>
<reference evidence="5 6" key="1">
    <citation type="submission" date="2023-09" db="EMBL/GenBank/DDBJ databases">
        <title>Pangenome analysis of Batrachochytrium dendrobatidis and related Chytrids.</title>
        <authorList>
            <person name="Yacoub M.N."/>
            <person name="Stajich J.E."/>
            <person name="James T.Y."/>
        </authorList>
    </citation>
    <scope>NUCLEOTIDE SEQUENCE [LARGE SCALE GENOMIC DNA]</scope>
    <source>
        <strain evidence="5 6">JEL0888</strain>
    </source>
</reference>
<feature type="domain" description="Carrier" evidence="4">
    <location>
        <begin position="199"/>
        <end position="274"/>
    </location>
</feature>
<evidence type="ECO:0000256" key="3">
    <source>
        <dbReference type="ARBA" id="ARBA00022598"/>
    </source>
</evidence>
<dbReference type="InterPro" id="IPR001242">
    <property type="entry name" value="Condensation_dom"/>
</dbReference>
<dbReference type="Gene3D" id="3.30.559.10">
    <property type="entry name" value="Chloramphenicol acetyltransferase-like domain"/>
    <property type="match status" value="1"/>
</dbReference>
<dbReference type="SUPFAM" id="SSF52777">
    <property type="entry name" value="CoA-dependent acyltransferases"/>
    <property type="match status" value="2"/>
</dbReference>
<dbReference type="Pfam" id="PF00550">
    <property type="entry name" value="PP-binding"/>
    <property type="match status" value="1"/>
</dbReference>
<dbReference type="Proteomes" id="UP001527925">
    <property type="component" value="Unassembled WGS sequence"/>
</dbReference>
<evidence type="ECO:0000313" key="5">
    <source>
        <dbReference type="EMBL" id="KAL2911082.1"/>
    </source>
</evidence>
<keyword evidence="3" id="KW-0436">Ligase</keyword>
<dbReference type="PANTHER" id="PTHR45527">
    <property type="entry name" value="NONRIBOSOMAL PEPTIDE SYNTHETASE"/>
    <property type="match status" value="1"/>
</dbReference>
<dbReference type="SUPFAM" id="SSF47336">
    <property type="entry name" value="ACP-like"/>
    <property type="match status" value="1"/>
</dbReference>
<evidence type="ECO:0000256" key="2">
    <source>
        <dbReference type="ARBA" id="ARBA00022553"/>
    </source>
</evidence>
<dbReference type="InterPro" id="IPR036736">
    <property type="entry name" value="ACP-like_sf"/>
</dbReference>
<evidence type="ECO:0000256" key="1">
    <source>
        <dbReference type="ARBA" id="ARBA00022450"/>
    </source>
</evidence>
<evidence type="ECO:0000313" key="6">
    <source>
        <dbReference type="Proteomes" id="UP001527925"/>
    </source>
</evidence>
<evidence type="ECO:0000259" key="4">
    <source>
        <dbReference type="PROSITE" id="PS50075"/>
    </source>
</evidence>